<gene>
    <name evidence="1" type="ORF">K1Y79_26875</name>
</gene>
<accession>A0ABS7GM71</accession>
<comment type="caution">
    <text evidence="1">The sequence shown here is derived from an EMBL/GenBank/DDBJ whole genome shotgun (WGS) entry which is preliminary data.</text>
</comment>
<evidence type="ECO:0000313" key="2">
    <source>
        <dbReference type="Proteomes" id="UP000812961"/>
    </source>
</evidence>
<dbReference type="RefSeq" id="WP_220253317.1">
    <property type="nucleotide sequence ID" value="NZ_JAICCF010000006.1"/>
</dbReference>
<dbReference type="EMBL" id="JAICCF010000006">
    <property type="protein sequence ID" value="MBW8687989.1"/>
    <property type="molecule type" value="Genomic_DNA"/>
</dbReference>
<dbReference type="Proteomes" id="UP000812961">
    <property type="component" value="Unassembled WGS sequence"/>
</dbReference>
<keyword evidence="2" id="KW-1185">Reference proteome</keyword>
<protein>
    <submittedName>
        <fullName evidence="1">Uncharacterized protein</fullName>
    </submittedName>
</protein>
<proteinExistence type="predicted"/>
<organism evidence="1 2">
    <name type="scientific">Chitinophaga rhizophila</name>
    <dbReference type="NCBI Taxonomy" id="2866212"/>
    <lineage>
        <taxon>Bacteria</taxon>
        <taxon>Pseudomonadati</taxon>
        <taxon>Bacteroidota</taxon>
        <taxon>Chitinophagia</taxon>
        <taxon>Chitinophagales</taxon>
        <taxon>Chitinophagaceae</taxon>
        <taxon>Chitinophaga</taxon>
    </lineage>
</organism>
<name>A0ABS7GM71_9BACT</name>
<sequence length="72" mass="7961">MEHSKRLSLDDFKLDIADSNNEIEKLMGLAAAACHKTCNPQPDATFIDFVDYEKESAQLTIGRDLSFSAGLL</sequence>
<evidence type="ECO:0000313" key="1">
    <source>
        <dbReference type="EMBL" id="MBW8687989.1"/>
    </source>
</evidence>
<reference evidence="1 2" key="1">
    <citation type="submission" date="2021-08" db="EMBL/GenBank/DDBJ databases">
        <title>The genome sequence of Chitinophaga sp. B61.</title>
        <authorList>
            <person name="Zhang X."/>
        </authorList>
    </citation>
    <scope>NUCLEOTIDE SEQUENCE [LARGE SCALE GENOMIC DNA]</scope>
    <source>
        <strain evidence="1 2">B61</strain>
    </source>
</reference>